<dbReference type="Pfam" id="PF09261">
    <property type="entry name" value="Alpha-mann_mid"/>
    <property type="match status" value="1"/>
</dbReference>
<dbReference type="Gene3D" id="1.20.1270.50">
    <property type="entry name" value="Glycoside hydrolase family 38, central domain"/>
    <property type="match status" value="1"/>
</dbReference>
<dbReference type="Gene3D" id="3.20.110.10">
    <property type="entry name" value="Glycoside hydrolase 38, N terminal domain"/>
    <property type="match status" value="1"/>
</dbReference>
<dbReference type="Pfam" id="PF01074">
    <property type="entry name" value="Glyco_hydro_38N"/>
    <property type="match status" value="1"/>
</dbReference>
<dbReference type="InterPro" id="IPR037094">
    <property type="entry name" value="Glyco_hydro_38_cen_sf"/>
</dbReference>
<reference evidence="4" key="1">
    <citation type="submission" date="2020-05" db="EMBL/GenBank/DDBJ databases">
        <authorList>
            <person name="Chiriac C."/>
            <person name="Salcher M."/>
            <person name="Ghai R."/>
            <person name="Kavagutti S V."/>
        </authorList>
    </citation>
    <scope>NUCLEOTIDE SEQUENCE</scope>
</reference>
<keyword evidence="2" id="KW-0326">Glycosidase</keyword>
<dbReference type="Gene3D" id="2.70.98.30">
    <property type="entry name" value="Golgi alpha-mannosidase II, domain 4"/>
    <property type="match status" value="1"/>
</dbReference>
<dbReference type="InterPro" id="IPR028995">
    <property type="entry name" value="Glyco_hydro_57/38_cen_sf"/>
</dbReference>
<organism evidence="4">
    <name type="scientific">freshwater metagenome</name>
    <dbReference type="NCBI Taxonomy" id="449393"/>
    <lineage>
        <taxon>unclassified sequences</taxon>
        <taxon>metagenomes</taxon>
        <taxon>ecological metagenomes</taxon>
    </lineage>
</organism>
<evidence type="ECO:0000256" key="1">
    <source>
        <dbReference type="ARBA" id="ARBA00022801"/>
    </source>
</evidence>
<dbReference type="SUPFAM" id="SSF88713">
    <property type="entry name" value="Glycoside hydrolase/deacetylase"/>
    <property type="match status" value="1"/>
</dbReference>
<dbReference type="GO" id="GO:0004559">
    <property type="term" value="F:alpha-mannosidase activity"/>
    <property type="evidence" value="ECO:0007669"/>
    <property type="project" value="InterPro"/>
</dbReference>
<evidence type="ECO:0000259" key="3">
    <source>
        <dbReference type="SMART" id="SM00872"/>
    </source>
</evidence>
<gene>
    <name evidence="4" type="ORF">UFOPK2786_00899</name>
</gene>
<dbReference type="InterPro" id="IPR011330">
    <property type="entry name" value="Glyco_hydro/deAcase_b/a-brl"/>
</dbReference>
<dbReference type="InterPro" id="IPR015341">
    <property type="entry name" value="Glyco_hydro_38_cen"/>
</dbReference>
<keyword evidence="1" id="KW-0378">Hydrolase</keyword>
<dbReference type="PANTHER" id="PTHR46017">
    <property type="entry name" value="ALPHA-MANNOSIDASE 2C1"/>
    <property type="match status" value="1"/>
</dbReference>
<protein>
    <submittedName>
        <fullName evidence="4">Unannotated protein</fullName>
    </submittedName>
</protein>
<dbReference type="PANTHER" id="PTHR46017:SF2">
    <property type="entry name" value="MANNOSYLGLYCERATE HYDROLASE"/>
    <property type="match status" value="1"/>
</dbReference>
<dbReference type="InterPro" id="IPR000602">
    <property type="entry name" value="Glyco_hydro_38_N"/>
</dbReference>
<dbReference type="GO" id="GO:0006013">
    <property type="term" value="P:mannose metabolic process"/>
    <property type="evidence" value="ECO:0007669"/>
    <property type="project" value="InterPro"/>
</dbReference>
<dbReference type="EMBL" id="CAEZYW010000125">
    <property type="protein sequence ID" value="CAB4743353.1"/>
    <property type="molecule type" value="Genomic_DNA"/>
</dbReference>
<dbReference type="SUPFAM" id="SSF88688">
    <property type="entry name" value="Families 57/38 glycoside transferase middle domain"/>
    <property type="match status" value="1"/>
</dbReference>
<feature type="domain" description="Glycoside hydrolase family 38 central" evidence="3">
    <location>
        <begin position="284"/>
        <end position="355"/>
    </location>
</feature>
<evidence type="ECO:0000256" key="2">
    <source>
        <dbReference type="ARBA" id="ARBA00023295"/>
    </source>
</evidence>
<dbReference type="GO" id="GO:0009313">
    <property type="term" value="P:oligosaccharide catabolic process"/>
    <property type="evidence" value="ECO:0007669"/>
    <property type="project" value="TreeGrafter"/>
</dbReference>
<dbReference type="AlphaFoldDB" id="A0A6J6T8X9"/>
<accession>A0A6J6T8X9</accession>
<sequence length="705" mass="76770">MKAVLVPHSHWDREWYEPFAVFRLKLRDMLDTVLDMLDGEAAFTHFHLDGQSVLLEDYLQMRPERSDDVAAHVRAGRLSIGPFYTLTDEFLVSGEGIIRNLEKGLAQAAYYGIHTPVDGPWAGYMPDQFGHIGQFPQILRMFGIERAVILRGAPASLDRSAFVWQSPDGSAVLTEYLIHGYFVGADIAAEQAGIDPDYPDLQTAINLVASVSDRDVVLVPVGADHWTPEPGMFDTATSRAAAAALRIEIASLSRFLSLAGRPEHTKTWTGELRAASTWVLLSNTVGTRTHQKRRRGRAEALIERYAEPLAALVPGSSWPKEDLDAAWQLMLLNAGHDCAYGASADSVAADIDARFGLAEATAHSIIDAAMRLLATSSAESGVLRWNPSPFEREGVPGLGWSVQPASSLPAATPVDLEVRIDHLLLPDGTRIYVTDEDDEGDLFTFCPPEGGAPRLPLSIEVSDGGLVRLTFDGIVVDLRASRRPHDRFTRLSVRVDNSRENHRLRLWVGLPSSPDRVTALSPFEIVDRPLRGEGFEFEIGSSTWPARGAVLAAGTALLAEGVVEYEVDQDRLGVTLLRAVGMLAKPILATRPIWAGPSTPTPEGQCLGAYDIELAVLTEVSADQLVDEWERFALPLLDISTVGGGDATPSSLLRVEGAHLSAVRRIGEALEVRLWNESSEPCSATINDRAVEIRPAGIVTITLDD</sequence>
<evidence type="ECO:0000313" key="4">
    <source>
        <dbReference type="EMBL" id="CAB4743353.1"/>
    </source>
</evidence>
<name>A0A6J6T8X9_9ZZZZ</name>
<dbReference type="SMART" id="SM00872">
    <property type="entry name" value="Alpha-mann_mid"/>
    <property type="match status" value="1"/>
</dbReference>
<dbReference type="InterPro" id="IPR027291">
    <property type="entry name" value="Glyco_hydro_38_N_sf"/>
</dbReference>
<proteinExistence type="predicted"/>